<gene>
    <name evidence="1" type="ORF">BO82DRAFT_49076</name>
</gene>
<dbReference type="EMBL" id="KZ821692">
    <property type="protein sequence ID" value="PYH82972.1"/>
    <property type="molecule type" value="Genomic_DNA"/>
</dbReference>
<dbReference type="RefSeq" id="XP_025493172.1">
    <property type="nucleotide sequence ID" value="XM_025641254.1"/>
</dbReference>
<dbReference type="Proteomes" id="UP000248340">
    <property type="component" value="Unassembled WGS sequence"/>
</dbReference>
<organism evidence="1 2">
    <name type="scientific">Aspergillus uvarum CBS 121591</name>
    <dbReference type="NCBI Taxonomy" id="1448315"/>
    <lineage>
        <taxon>Eukaryota</taxon>
        <taxon>Fungi</taxon>
        <taxon>Dikarya</taxon>
        <taxon>Ascomycota</taxon>
        <taxon>Pezizomycotina</taxon>
        <taxon>Eurotiomycetes</taxon>
        <taxon>Eurotiomycetidae</taxon>
        <taxon>Eurotiales</taxon>
        <taxon>Aspergillaceae</taxon>
        <taxon>Aspergillus</taxon>
        <taxon>Aspergillus subgen. Circumdati</taxon>
    </lineage>
</organism>
<dbReference type="VEuPathDB" id="FungiDB:BO82DRAFT_49076"/>
<protein>
    <submittedName>
        <fullName evidence="1">Uncharacterized protein</fullName>
    </submittedName>
</protein>
<name>A0A319DV77_9EURO</name>
<keyword evidence="2" id="KW-1185">Reference proteome</keyword>
<proteinExistence type="predicted"/>
<reference evidence="1 2" key="1">
    <citation type="submission" date="2016-12" db="EMBL/GenBank/DDBJ databases">
        <title>The genomes of Aspergillus section Nigri reveals drivers in fungal speciation.</title>
        <authorList>
            <consortium name="DOE Joint Genome Institute"/>
            <person name="Vesth T.C."/>
            <person name="Nybo J."/>
            <person name="Theobald S."/>
            <person name="Brandl J."/>
            <person name="Frisvad J.C."/>
            <person name="Nielsen K.F."/>
            <person name="Lyhne E.K."/>
            <person name="Kogle M.E."/>
            <person name="Kuo A."/>
            <person name="Riley R."/>
            <person name="Clum A."/>
            <person name="Nolan M."/>
            <person name="Lipzen A."/>
            <person name="Salamov A."/>
            <person name="Henrissat B."/>
            <person name="Wiebenga A."/>
            <person name="De Vries R.P."/>
            <person name="Grigoriev I.V."/>
            <person name="Mortensen U.H."/>
            <person name="Andersen M.R."/>
            <person name="Baker S.E."/>
        </authorList>
    </citation>
    <scope>NUCLEOTIDE SEQUENCE [LARGE SCALE GENOMIC DNA]</scope>
    <source>
        <strain evidence="1 2">CBS 121591</strain>
    </source>
</reference>
<accession>A0A319DV77</accession>
<sequence length="164" mass="19144">MMVVDRSLSFCLTYPHVCRPWKGIEADCIHIANAGRPVFTMIMTMKWARHHLSGISSIACSREDNRRNGEFPLHALPLQGVCLPEPVSFRSALCDLLTILSYGYYRKIYTVITKPNIRQQSFAQRLSFFFFVLRSNVMTKFVRVRSLVKPQQKQQRCFPVKWNR</sequence>
<dbReference type="GeneID" id="37143996"/>
<evidence type="ECO:0000313" key="2">
    <source>
        <dbReference type="Proteomes" id="UP000248340"/>
    </source>
</evidence>
<evidence type="ECO:0000313" key="1">
    <source>
        <dbReference type="EMBL" id="PYH82972.1"/>
    </source>
</evidence>
<dbReference type="AlphaFoldDB" id="A0A319DV77"/>